<dbReference type="EMBL" id="CARXXK010000002">
    <property type="protein sequence ID" value="CAI6359233.1"/>
    <property type="molecule type" value="Genomic_DNA"/>
</dbReference>
<dbReference type="InterPro" id="IPR002614">
    <property type="entry name" value="Inner_layer_core_VP3_Orbivir"/>
</dbReference>
<keyword evidence="2" id="KW-1185">Reference proteome</keyword>
<comment type="caution">
    <text evidence="1">The sequence shown here is derived from an EMBL/GenBank/DDBJ whole genome shotgun (WGS) entry which is preliminary data.</text>
</comment>
<proteinExistence type="predicted"/>
<dbReference type="Pfam" id="PF01700">
    <property type="entry name" value="Orbi_VP3"/>
    <property type="match status" value="1"/>
</dbReference>
<sequence length="309" mass="34719">MYGSQVSYPEMRLSVVDISSLSAALNLTMLSDGMNTVVSASPKSSNFDDFQRIILSMLFPVQVQLNIIYSVTAPPGVDACAAICAKLLLSRNITKNALYQTELVLSEWLLRNGYLRENRETPLRLTYSPRGQNAVVRDRVWAEVASIDNESTGWLNMQCNDFRVINDPLYTGVNRVPQYGDVTAYFDSRNYGDSMTIPVPPMWQAEMRGLNEISSLSAAQMTSFIKHLRIKYLEYLAKLNRYISIYAECGFRLTDDTLNMLAVNDPIGQLGPNANDPELISVRSGSLFKFFKQLPNEFNPPQPIVESVI</sequence>
<gene>
    <name evidence="1" type="ORF">MEUPH1_LOCUS14663</name>
</gene>
<dbReference type="SUPFAM" id="SSF56831">
    <property type="entry name" value="Reovirus inner layer core protein p3"/>
    <property type="match status" value="1"/>
</dbReference>
<accession>A0AAV0WU86</accession>
<name>A0AAV0WU86_9HEMI</name>
<evidence type="ECO:0000313" key="2">
    <source>
        <dbReference type="Proteomes" id="UP001160148"/>
    </source>
</evidence>
<dbReference type="Proteomes" id="UP001160148">
    <property type="component" value="Unassembled WGS sequence"/>
</dbReference>
<evidence type="ECO:0000313" key="1">
    <source>
        <dbReference type="EMBL" id="CAI6359233.1"/>
    </source>
</evidence>
<dbReference type="GO" id="GO:0005198">
    <property type="term" value="F:structural molecule activity"/>
    <property type="evidence" value="ECO:0007669"/>
    <property type="project" value="InterPro"/>
</dbReference>
<organism evidence="1 2">
    <name type="scientific">Macrosiphum euphorbiae</name>
    <name type="common">potato aphid</name>
    <dbReference type="NCBI Taxonomy" id="13131"/>
    <lineage>
        <taxon>Eukaryota</taxon>
        <taxon>Metazoa</taxon>
        <taxon>Ecdysozoa</taxon>
        <taxon>Arthropoda</taxon>
        <taxon>Hexapoda</taxon>
        <taxon>Insecta</taxon>
        <taxon>Pterygota</taxon>
        <taxon>Neoptera</taxon>
        <taxon>Paraneoptera</taxon>
        <taxon>Hemiptera</taxon>
        <taxon>Sternorrhyncha</taxon>
        <taxon>Aphidomorpha</taxon>
        <taxon>Aphidoidea</taxon>
        <taxon>Aphididae</taxon>
        <taxon>Macrosiphini</taxon>
        <taxon>Macrosiphum</taxon>
    </lineage>
</organism>
<dbReference type="AlphaFoldDB" id="A0AAV0WU86"/>
<protein>
    <submittedName>
        <fullName evidence="1">Uncharacterized protein</fullName>
    </submittedName>
</protein>
<dbReference type="InterPro" id="IPR016029">
    <property type="entry name" value="Inner_layer_core_VP3_Reovir"/>
</dbReference>
<reference evidence="1 2" key="1">
    <citation type="submission" date="2023-01" db="EMBL/GenBank/DDBJ databases">
        <authorList>
            <person name="Whitehead M."/>
        </authorList>
    </citation>
    <scope>NUCLEOTIDE SEQUENCE [LARGE SCALE GENOMIC DNA]</scope>
</reference>